<dbReference type="RefSeq" id="WP_166511006.1">
    <property type="nucleotide sequence ID" value="NZ_VNHM01000004.1"/>
</dbReference>
<organism evidence="2 3">
    <name type="scientific">Desulfallas thermosapovorans DSM 6562</name>
    <dbReference type="NCBI Taxonomy" id="1121431"/>
    <lineage>
        <taxon>Bacteria</taxon>
        <taxon>Bacillati</taxon>
        <taxon>Bacillota</taxon>
        <taxon>Clostridia</taxon>
        <taxon>Eubacteriales</taxon>
        <taxon>Desulfallaceae</taxon>
        <taxon>Desulfallas</taxon>
    </lineage>
</organism>
<sequence length="153" mass="17071">MLQTLLFFTQGIPECTGLLACTLALVRVEIRWKIVITTAVVFTGIIYIIRNLPVTFGLHTVVAILIYAVFISKATRVPPSISFMAVFITVAVLLFVEARISELFRALLSNEITIMLSAYSLWQLTGLPQGILLIAGAILISKYRKPVDDMWRI</sequence>
<dbReference type="Proteomes" id="UP000323166">
    <property type="component" value="Unassembled WGS sequence"/>
</dbReference>
<dbReference type="AlphaFoldDB" id="A0A5S4ZU38"/>
<keyword evidence="1" id="KW-0812">Transmembrane</keyword>
<proteinExistence type="predicted"/>
<keyword evidence="1" id="KW-0472">Membrane</keyword>
<keyword evidence="1" id="KW-1133">Transmembrane helix</keyword>
<feature type="transmembrane region" description="Helical" evidence="1">
    <location>
        <begin position="81"/>
        <end position="100"/>
    </location>
</feature>
<comment type="caution">
    <text evidence="2">The sequence shown here is derived from an EMBL/GenBank/DDBJ whole genome shotgun (WGS) entry which is preliminary data.</text>
</comment>
<protein>
    <submittedName>
        <fullName evidence="2">Uncharacterized protein</fullName>
    </submittedName>
</protein>
<gene>
    <name evidence="2" type="ORF">LX24_00965</name>
</gene>
<feature type="transmembrane region" description="Helical" evidence="1">
    <location>
        <begin position="56"/>
        <end position="74"/>
    </location>
</feature>
<keyword evidence="3" id="KW-1185">Reference proteome</keyword>
<evidence type="ECO:0000313" key="2">
    <source>
        <dbReference type="EMBL" id="TYO96497.1"/>
    </source>
</evidence>
<feature type="transmembrane region" description="Helical" evidence="1">
    <location>
        <begin position="32"/>
        <end position="50"/>
    </location>
</feature>
<reference evidence="2 3" key="1">
    <citation type="submission" date="2019-07" db="EMBL/GenBank/DDBJ databases">
        <title>Genomic Encyclopedia of Type Strains, Phase I: the one thousand microbial genomes (KMG-I) project.</title>
        <authorList>
            <person name="Kyrpides N."/>
        </authorList>
    </citation>
    <scope>NUCLEOTIDE SEQUENCE [LARGE SCALE GENOMIC DNA]</scope>
    <source>
        <strain evidence="2 3">DSM 6562</strain>
    </source>
</reference>
<name>A0A5S4ZU38_9FIRM</name>
<feature type="transmembrane region" description="Helical" evidence="1">
    <location>
        <begin position="120"/>
        <end position="140"/>
    </location>
</feature>
<dbReference type="EMBL" id="VNHM01000004">
    <property type="protein sequence ID" value="TYO96497.1"/>
    <property type="molecule type" value="Genomic_DNA"/>
</dbReference>
<evidence type="ECO:0000313" key="3">
    <source>
        <dbReference type="Proteomes" id="UP000323166"/>
    </source>
</evidence>
<accession>A0A5S4ZU38</accession>
<evidence type="ECO:0000256" key="1">
    <source>
        <dbReference type="SAM" id="Phobius"/>
    </source>
</evidence>